<feature type="domain" description="AB hydrolase-1" evidence="2">
    <location>
        <begin position="27"/>
        <end position="264"/>
    </location>
</feature>
<dbReference type="RefSeq" id="WP_010497721.1">
    <property type="nucleotide sequence ID" value="NZ_JQBK01000048.1"/>
</dbReference>
<evidence type="ECO:0000259" key="2">
    <source>
        <dbReference type="Pfam" id="PF00561"/>
    </source>
</evidence>
<dbReference type="OrthoDB" id="9773293at2"/>
<evidence type="ECO:0000313" key="4">
    <source>
        <dbReference type="Proteomes" id="UP000051491"/>
    </source>
</evidence>
<reference evidence="3 4" key="1">
    <citation type="journal article" date="2015" name="Genome Announc.">
        <title>Expanding the biotechnology potential of lactobacilli through comparative genomics of 213 strains and associated genera.</title>
        <authorList>
            <person name="Sun Z."/>
            <person name="Harris H.M."/>
            <person name="McCann A."/>
            <person name="Guo C."/>
            <person name="Argimon S."/>
            <person name="Zhang W."/>
            <person name="Yang X."/>
            <person name="Jeffery I.B."/>
            <person name="Cooney J.C."/>
            <person name="Kagawa T.F."/>
            <person name="Liu W."/>
            <person name="Song Y."/>
            <person name="Salvetti E."/>
            <person name="Wrobel A."/>
            <person name="Rasinkangas P."/>
            <person name="Parkhill J."/>
            <person name="Rea M.C."/>
            <person name="O'Sullivan O."/>
            <person name="Ritari J."/>
            <person name="Douillard F.P."/>
            <person name="Paul Ross R."/>
            <person name="Yang R."/>
            <person name="Briner A.E."/>
            <person name="Felis G.E."/>
            <person name="de Vos W.M."/>
            <person name="Barrangou R."/>
            <person name="Klaenhammer T.R."/>
            <person name="Caufield P.W."/>
            <person name="Cui Y."/>
            <person name="Zhang H."/>
            <person name="O'Toole P.W."/>
        </authorList>
    </citation>
    <scope>NUCLEOTIDE SEQUENCE [LARGE SCALE GENOMIC DNA]</scope>
    <source>
        <strain evidence="3 4">DSM 15353</strain>
    </source>
</reference>
<dbReference type="InterPro" id="IPR029058">
    <property type="entry name" value="AB_hydrolase_fold"/>
</dbReference>
<dbReference type="PATRIC" id="fig|89059.3.peg.1645"/>
<keyword evidence="3" id="KW-0808">Transferase</keyword>
<dbReference type="AlphaFoldDB" id="A0A0R2K8A6"/>
<comment type="caution">
    <text evidence="3">The sequence shown here is derived from an EMBL/GenBank/DDBJ whole genome shotgun (WGS) entry which is preliminary data.</text>
</comment>
<proteinExistence type="predicted"/>
<dbReference type="PRINTS" id="PR00412">
    <property type="entry name" value="EPOXHYDRLASE"/>
</dbReference>
<dbReference type="EMBL" id="JQBK01000048">
    <property type="protein sequence ID" value="KRN82711.1"/>
    <property type="molecule type" value="Genomic_DNA"/>
</dbReference>
<dbReference type="PANTHER" id="PTHR43329">
    <property type="entry name" value="EPOXIDE HYDROLASE"/>
    <property type="match status" value="1"/>
</dbReference>
<name>A0A0R2K8A6_9LACO</name>
<evidence type="ECO:0000313" key="3">
    <source>
        <dbReference type="EMBL" id="KRN82711.1"/>
    </source>
</evidence>
<dbReference type="GO" id="GO:0016787">
    <property type="term" value="F:hydrolase activity"/>
    <property type="evidence" value="ECO:0007669"/>
    <property type="project" value="UniProtKB-KW"/>
</dbReference>
<dbReference type="GO" id="GO:0016746">
    <property type="term" value="F:acyltransferase activity"/>
    <property type="evidence" value="ECO:0007669"/>
    <property type="project" value="UniProtKB-KW"/>
</dbReference>
<protein>
    <submittedName>
        <fullName evidence="3">Alpha beta superfamily hydrolase or acyltransferase</fullName>
    </submittedName>
</protein>
<gene>
    <name evidence="3" type="ORF">IV43_GL001537</name>
</gene>
<keyword evidence="1 3" id="KW-0378">Hydrolase</keyword>
<keyword evidence="3" id="KW-0012">Acyltransferase</keyword>
<dbReference type="InterPro" id="IPR000073">
    <property type="entry name" value="AB_hydrolase_1"/>
</dbReference>
<dbReference type="PRINTS" id="PR00111">
    <property type="entry name" value="ABHYDROLASE"/>
</dbReference>
<accession>A0A0R2K8A6</accession>
<dbReference type="InterPro" id="IPR000639">
    <property type="entry name" value="Epox_hydrolase-like"/>
</dbReference>
<evidence type="ECO:0000256" key="1">
    <source>
        <dbReference type="ARBA" id="ARBA00022801"/>
    </source>
</evidence>
<sequence>MQRQLTRKKIKLKSIKMAYYDEGAGTPIILLHGFPDSADVWRNIAPILIKDGYRIIAPDLRGFGESEAPIACGSYKIKYLIQDIIELKKSLALDGPIKLVGHDWGSLLGWCLITFYPEHFSSFVPLCVGHPRAYLNDGGFEQQQKGWYTMAFQTAGFAEKMFSQNDWAVLRLFSENNPEVDSNWIPDLSRPGRFTAALNLYRANLKPQKIKVAFPPTQVPVFGIFGKDDLYLSEAQMAASGKYVGGNFSWESIKGGHWLPLEKPELVAELITNFYALPLPAIKHNLKTSEAKTWEGILHVAKKITKQN</sequence>
<dbReference type="STRING" id="89059.LAC1533_2124"/>
<dbReference type="Gene3D" id="3.40.50.1820">
    <property type="entry name" value="alpha/beta hydrolase"/>
    <property type="match status" value="1"/>
</dbReference>
<dbReference type="Pfam" id="PF00561">
    <property type="entry name" value="Abhydrolase_1"/>
    <property type="match status" value="1"/>
</dbReference>
<dbReference type="SUPFAM" id="SSF53474">
    <property type="entry name" value="alpha/beta-Hydrolases"/>
    <property type="match status" value="1"/>
</dbReference>
<dbReference type="Proteomes" id="UP000051491">
    <property type="component" value="Unassembled WGS sequence"/>
</dbReference>
<organism evidence="3 4">
    <name type="scientific">Ligilactobacillus acidipiscis</name>
    <dbReference type="NCBI Taxonomy" id="89059"/>
    <lineage>
        <taxon>Bacteria</taxon>
        <taxon>Bacillati</taxon>
        <taxon>Bacillota</taxon>
        <taxon>Bacilli</taxon>
        <taxon>Lactobacillales</taxon>
        <taxon>Lactobacillaceae</taxon>
        <taxon>Ligilactobacillus</taxon>
    </lineage>
</organism>